<organism evidence="1 2">
    <name type="scientific">Paratrimastix pyriformis</name>
    <dbReference type="NCBI Taxonomy" id="342808"/>
    <lineage>
        <taxon>Eukaryota</taxon>
        <taxon>Metamonada</taxon>
        <taxon>Preaxostyla</taxon>
        <taxon>Paratrimastigidae</taxon>
        <taxon>Paratrimastix</taxon>
    </lineage>
</organism>
<keyword evidence="2" id="KW-1185">Reference proteome</keyword>
<dbReference type="PANTHER" id="PTHR13318">
    <property type="entry name" value="PARTNER OF PAIRED, ISOFORM B-RELATED"/>
    <property type="match status" value="1"/>
</dbReference>
<protein>
    <submittedName>
        <fullName evidence="1">Uncharacterized protein</fullName>
    </submittedName>
</protein>
<sequence>MFSPDISRSLPPERVFPRLLPDDLLVCIVDASPEPLRTYLELMGASHAIRTAIRGSPRELSFINVPAIDDEDEDPAPTAEELATIVSPCKSLSKLTFPRRWRFPPRNQAWLEEAFAARLCHLTSLSIPEPELLQPAAMELVLTHQPKLVELHLPLITSSLFGALGRSCPNLQALHVRAIVGDLSQAVPLAGRLRQLVAPDFTIPKQGADPFAQGLTVLERLDLRGCPSGFLRPVASHLAHLALPCYPVAGLDEMGFCQLETLEVAVARQLGTGMARLLARNQSTLRSVTLWLEEEPDLGPLPDALGRLTRLASLDLRQKDAMYQPLPPELLDRLSQLAIWAWCTSPVDIAGPRLRTLRLNLLGLSTTDSVAVRCPALEDLALAAVSEGEPKLVLDCPRLRALGLVGLLPQRILPMPLLARVHGSETHQFDTMQEKLRAWFPQLRQTLDAVVVPAWVVKTLLRASSPLQCVRDLLLDAADLSNPFAVTLPGQLEHLEATLITRGKKPLDLRVDAPGLRIIRMGIQAGGYEDNPEARLTLQCPSLACLAISSIAGPTAVEMASSAEGTSPPLRSLRVGAACTALAASLFSIMARHGARLCRLVLPELITPASWRTAEAALSQLPRLATLTMCPAPDMRLACPQLRLLSLTTSQNPLPLRSLVLDCPLLEEVRGWFLSGFGRVELARPAPFLRRLGKVYRKGAVRAEQFPGVEFEENALV</sequence>
<comment type="caution">
    <text evidence="1">The sequence shown here is derived from an EMBL/GenBank/DDBJ whole genome shotgun (WGS) entry which is preliminary data.</text>
</comment>
<proteinExistence type="predicted"/>
<dbReference type="Gene3D" id="3.80.10.10">
    <property type="entry name" value="Ribonuclease Inhibitor"/>
    <property type="match status" value="1"/>
</dbReference>
<evidence type="ECO:0000313" key="2">
    <source>
        <dbReference type="Proteomes" id="UP001141327"/>
    </source>
</evidence>
<dbReference type="SUPFAM" id="SSF52047">
    <property type="entry name" value="RNI-like"/>
    <property type="match status" value="2"/>
</dbReference>
<name>A0ABQ8US46_9EUKA</name>
<reference evidence="1" key="1">
    <citation type="journal article" date="2022" name="bioRxiv">
        <title>Genomics of Preaxostyla Flagellates Illuminates Evolutionary Transitions and the Path Towards Mitochondrial Loss.</title>
        <authorList>
            <person name="Novak L.V.F."/>
            <person name="Treitli S.C."/>
            <person name="Pyrih J."/>
            <person name="Halakuc P."/>
            <person name="Pipaliya S.V."/>
            <person name="Vacek V."/>
            <person name="Brzon O."/>
            <person name="Soukal P."/>
            <person name="Eme L."/>
            <person name="Dacks J.B."/>
            <person name="Karnkowska A."/>
            <person name="Elias M."/>
            <person name="Hampl V."/>
        </authorList>
    </citation>
    <scope>NUCLEOTIDE SEQUENCE</scope>
    <source>
        <strain evidence="1">RCP-MX</strain>
    </source>
</reference>
<accession>A0ABQ8US46</accession>
<dbReference type="Proteomes" id="UP001141327">
    <property type="component" value="Unassembled WGS sequence"/>
</dbReference>
<gene>
    <name evidence="1" type="ORF">PAPYR_2748</name>
</gene>
<evidence type="ECO:0000313" key="1">
    <source>
        <dbReference type="EMBL" id="KAJ4460906.1"/>
    </source>
</evidence>
<dbReference type="EMBL" id="JAPMOS010000010">
    <property type="protein sequence ID" value="KAJ4460906.1"/>
    <property type="molecule type" value="Genomic_DNA"/>
</dbReference>
<dbReference type="InterPro" id="IPR032675">
    <property type="entry name" value="LRR_dom_sf"/>
</dbReference>